<dbReference type="EMBL" id="ML991842">
    <property type="protein sequence ID" value="KAF2230385.1"/>
    <property type="molecule type" value="Genomic_DNA"/>
</dbReference>
<evidence type="ECO:0000313" key="1">
    <source>
        <dbReference type="EMBL" id="KAF2230385.1"/>
    </source>
</evidence>
<accession>A0A6A6GXB3</accession>
<keyword evidence="2" id="KW-1185">Reference proteome</keyword>
<dbReference type="PANTHER" id="PTHR42085:SF2">
    <property type="entry name" value="F-BOX DOMAIN-CONTAINING PROTEIN"/>
    <property type="match status" value="1"/>
</dbReference>
<evidence type="ECO:0000313" key="2">
    <source>
        <dbReference type="Proteomes" id="UP000800092"/>
    </source>
</evidence>
<evidence type="ECO:0008006" key="3">
    <source>
        <dbReference type="Google" id="ProtNLM"/>
    </source>
</evidence>
<organism evidence="1 2">
    <name type="scientific">Viridothelium virens</name>
    <name type="common">Speckled blister lichen</name>
    <name type="synonym">Trypethelium virens</name>
    <dbReference type="NCBI Taxonomy" id="1048519"/>
    <lineage>
        <taxon>Eukaryota</taxon>
        <taxon>Fungi</taxon>
        <taxon>Dikarya</taxon>
        <taxon>Ascomycota</taxon>
        <taxon>Pezizomycotina</taxon>
        <taxon>Dothideomycetes</taxon>
        <taxon>Dothideomycetes incertae sedis</taxon>
        <taxon>Trypetheliales</taxon>
        <taxon>Trypetheliaceae</taxon>
        <taxon>Viridothelium</taxon>
    </lineage>
</organism>
<dbReference type="AlphaFoldDB" id="A0A6A6GXB3"/>
<gene>
    <name evidence="1" type="ORF">EV356DRAFT_536431</name>
</gene>
<dbReference type="OrthoDB" id="2951834at2759"/>
<dbReference type="Proteomes" id="UP000800092">
    <property type="component" value="Unassembled WGS sequence"/>
</dbReference>
<reference evidence="1" key="1">
    <citation type="journal article" date="2020" name="Stud. Mycol.">
        <title>101 Dothideomycetes genomes: a test case for predicting lifestyles and emergence of pathogens.</title>
        <authorList>
            <person name="Haridas S."/>
            <person name="Albert R."/>
            <person name="Binder M."/>
            <person name="Bloem J."/>
            <person name="Labutti K."/>
            <person name="Salamov A."/>
            <person name="Andreopoulos B."/>
            <person name="Baker S."/>
            <person name="Barry K."/>
            <person name="Bills G."/>
            <person name="Bluhm B."/>
            <person name="Cannon C."/>
            <person name="Castanera R."/>
            <person name="Culley D."/>
            <person name="Daum C."/>
            <person name="Ezra D."/>
            <person name="Gonzalez J."/>
            <person name="Henrissat B."/>
            <person name="Kuo A."/>
            <person name="Liang C."/>
            <person name="Lipzen A."/>
            <person name="Lutzoni F."/>
            <person name="Magnuson J."/>
            <person name="Mondo S."/>
            <person name="Nolan M."/>
            <person name="Ohm R."/>
            <person name="Pangilinan J."/>
            <person name="Park H.-J."/>
            <person name="Ramirez L."/>
            <person name="Alfaro M."/>
            <person name="Sun H."/>
            <person name="Tritt A."/>
            <person name="Yoshinaga Y."/>
            <person name="Zwiers L.-H."/>
            <person name="Turgeon B."/>
            <person name="Goodwin S."/>
            <person name="Spatafora J."/>
            <person name="Crous P."/>
            <person name="Grigoriev I."/>
        </authorList>
    </citation>
    <scope>NUCLEOTIDE SEQUENCE</scope>
    <source>
        <strain evidence="1">Tuck. ex Michener</strain>
    </source>
</reference>
<name>A0A6A6GXB3_VIRVR</name>
<proteinExistence type="predicted"/>
<protein>
    <recommendedName>
        <fullName evidence="3">F-box domain-containing protein</fullName>
    </recommendedName>
</protein>
<sequence>MAIKSSRMRGIKLPFDSSIRFSLLRNALRAPLAHDLKQSLSSTISSRFLMPSLLDIPAELRLEIFSYVLSNDRQVQLRLPRSELNSVFDHCALFHVCKTIRQEARDVFFQMAEIICFDLSDLGRFPDIRSVRRLLFSRYPYTLWRLTKRWAPQLLFHHDDVLRWLASFENLRAVTIHGQMREEGVSLLKETLAEAGISANVLAPVGAYTPVITLYEVDEQ</sequence>
<dbReference type="InterPro" id="IPR038883">
    <property type="entry name" value="AN11006-like"/>
</dbReference>
<dbReference type="PANTHER" id="PTHR42085">
    <property type="entry name" value="F-BOX DOMAIN-CONTAINING PROTEIN"/>
    <property type="match status" value="1"/>
</dbReference>